<comment type="catalytic activity">
    <reaction evidence="11">
        <text>The recombinant human enzyme hydrolyzes synthetic endopeptidase substrates including Z-Phe-Arg-NHMec and Z-Arg-Arg-NHMec.</text>
        <dbReference type="EC" id="3.4.22.42"/>
    </reaction>
</comment>
<dbReference type="EC" id="3.4.22.42" evidence="13"/>
<gene>
    <name evidence="19" type="primary">CTSO</name>
</gene>
<protein>
    <recommendedName>
        <fullName evidence="14">Cathepsin O</fullName>
        <ecNumber evidence="13">3.4.22.42</ecNumber>
    </recommendedName>
</protein>
<dbReference type="InterPro" id="IPR039417">
    <property type="entry name" value="Peptidase_C1A_papain-like"/>
</dbReference>
<name>A0A6P7XBF1_9AMPH</name>
<dbReference type="AlphaFoldDB" id="A0A6P7XBF1"/>
<evidence type="ECO:0000256" key="8">
    <source>
        <dbReference type="ARBA" id="ARBA00023157"/>
    </source>
</evidence>
<dbReference type="Gene3D" id="3.90.70.10">
    <property type="entry name" value="Cysteine proteinases"/>
    <property type="match status" value="1"/>
</dbReference>
<dbReference type="SMART" id="SM00645">
    <property type="entry name" value="Pept_C1"/>
    <property type="match status" value="1"/>
</dbReference>
<evidence type="ECO:0000256" key="15">
    <source>
        <dbReference type="SAM" id="SignalP"/>
    </source>
</evidence>
<feature type="signal peptide" evidence="15">
    <location>
        <begin position="1"/>
        <end position="18"/>
    </location>
</feature>
<evidence type="ECO:0000313" key="18">
    <source>
        <dbReference type="Proteomes" id="UP000515156"/>
    </source>
</evidence>
<dbReference type="PRINTS" id="PR00705">
    <property type="entry name" value="PAPAIN"/>
</dbReference>
<comment type="similarity">
    <text evidence="2">Belongs to the peptidase C1 family.</text>
</comment>
<proteinExistence type="inferred from homology"/>
<evidence type="ECO:0000256" key="3">
    <source>
        <dbReference type="ARBA" id="ARBA00022670"/>
    </source>
</evidence>
<accession>A0A6P7XBF1</accession>
<dbReference type="GO" id="GO:0006508">
    <property type="term" value="P:proteolysis"/>
    <property type="evidence" value="ECO:0007669"/>
    <property type="project" value="UniProtKB-KW"/>
</dbReference>
<dbReference type="Pfam" id="PF08246">
    <property type="entry name" value="Inhibitor_I29"/>
    <property type="match status" value="1"/>
</dbReference>
<evidence type="ECO:0000256" key="4">
    <source>
        <dbReference type="ARBA" id="ARBA00022729"/>
    </source>
</evidence>
<dbReference type="OrthoDB" id="498368at2759"/>
<evidence type="ECO:0000256" key="6">
    <source>
        <dbReference type="ARBA" id="ARBA00022807"/>
    </source>
</evidence>
<evidence type="ECO:0000256" key="2">
    <source>
        <dbReference type="ARBA" id="ARBA00008455"/>
    </source>
</evidence>
<evidence type="ECO:0000256" key="12">
    <source>
        <dbReference type="ARBA" id="ARBA00053492"/>
    </source>
</evidence>
<comment type="subcellular location">
    <subcellularLocation>
        <location evidence="1">Lysosome</location>
    </subcellularLocation>
</comment>
<dbReference type="PANTHER" id="PTHR12411">
    <property type="entry name" value="CYSTEINE PROTEASE FAMILY C1-RELATED"/>
    <property type="match status" value="1"/>
</dbReference>
<evidence type="ECO:0000256" key="13">
    <source>
        <dbReference type="ARBA" id="ARBA00066464"/>
    </source>
</evidence>
<dbReference type="PROSITE" id="PS00639">
    <property type="entry name" value="THIOL_PROTEASE_HIS"/>
    <property type="match status" value="1"/>
</dbReference>
<dbReference type="GO" id="GO:0005764">
    <property type="term" value="C:lysosome"/>
    <property type="evidence" value="ECO:0007669"/>
    <property type="project" value="UniProtKB-SubCell"/>
</dbReference>
<evidence type="ECO:0000256" key="9">
    <source>
        <dbReference type="ARBA" id="ARBA00023180"/>
    </source>
</evidence>
<keyword evidence="5" id="KW-0378">Hydrolase</keyword>
<evidence type="ECO:0000259" key="16">
    <source>
        <dbReference type="SMART" id="SM00645"/>
    </source>
</evidence>
<dbReference type="InterPro" id="IPR000668">
    <property type="entry name" value="Peptidase_C1A_C"/>
</dbReference>
<dbReference type="InParanoid" id="A0A6P7XBF1"/>
<keyword evidence="6" id="KW-0788">Thiol protease</keyword>
<dbReference type="InterPro" id="IPR013128">
    <property type="entry name" value="Peptidase_C1A"/>
</dbReference>
<dbReference type="InterPro" id="IPR025661">
    <property type="entry name" value="Pept_asp_AS"/>
</dbReference>
<evidence type="ECO:0000256" key="7">
    <source>
        <dbReference type="ARBA" id="ARBA00023145"/>
    </source>
</evidence>
<dbReference type="SMART" id="SM00848">
    <property type="entry name" value="Inhibitor_I29"/>
    <property type="match status" value="1"/>
</dbReference>
<keyword evidence="7" id="KW-0865">Zymogen</keyword>
<keyword evidence="8" id="KW-1015">Disulfide bond</keyword>
<keyword evidence="9" id="KW-0325">Glycoprotein</keyword>
<dbReference type="InterPro" id="IPR038765">
    <property type="entry name" value="Papain-like_cys_pep_sf"/>
</dbReference>
<dbReference type="CTD" id="1519"/>
<dbReference type="InterPro" id="IPR013201">
    <property type="entry name" value="Prot_inhib_I29"/>
</dbReference>
<dbReference type="Proteomes" id="UP000515156">
    <property type="component" value="Chromosome 2"/>
</dbReference>
<sequence>MALFGLSVFFLLCLSAWAAPGNGTEEAGGLFRRFLARYGRRYSLGSLELQRRERFFQESIQRHVYLNSPVLSHENNSAIYGINQFSDLSPEEFKAIYLQSKAVKLPEYVKTSTKEAVLPARFDWRDKKFVTPVRNQLSCGGCWAFSIVGGIESAYAIKGNLLEELSVQQVIDCSYEDHGCNGGSTISALHWLNKTRVKLARASEYKFKAQTGICHYFPSSDFGVSIRDYKAYNFSGAEEQMMMQLINLGPLAVTVDAVSWQDYLGGIIQHHCSSGEANHAVLITGFDTTGDIPYWIVQNSWGTTWGIDGYVYIKIGENVCGIADTVSAALV</sequence>
<feature type="domain" description="Peptidase C1A papain C-terminal" evidence="16">
    <location>
        <begin position="118"/>
        <end position="330"/>
    </location>
</feature>
<dbReference type="Pfam" id="PF00112">
    <property type="entry name" value="Peptidase_C1"/>
    <property type="match status" value="1"/>
</dbReference>
<evidence type="ECO:0000256" key="14">
    <source>
        <dbReference type="ARBA" id="ARBA00072046"/>
    </source>
</evidence>
<organism evidence="18 19">
    <name type="scientific">Microcaecilia unicolor</name>
    <dbReference type="NCBI Taxonomy" id="1415580"/>
    <lineage>
        <taxon>Eukaryota</taxon>
        <taxon>Metazoa</taxon>
        <taxon>Chordata</taxon>
        <taxon>Craniata</taxon>
        <taxon>Vertebrata</taxon>
        <taxon>Euteleostomi</taxon>
        <taxon>Amphibia</taxon>
        <taxon>Gymnophiona</taxon>
        <taxon>Siphonopidae</taxon>
        <taxon>Microcaecilia</taxon>
    </lineage>
</organism>
<dbReference type="GO" id="GO:0008234">
    <property type="term" value="F:cysteine-type peptidase activity"/>
    <property type="evidence" value="ECO:0007669"/>
    <property type="project" value="UniProtKB-KW"/>
</dbReference>
<dbReference type="CDD" id="cd02248">
    <property type="entry name" value="Peptidase_C1A"/>
    <property type="match status" value="1"/>
</dbReference>
<evidence type="ECO:0000313" key="19">
    <source>
        <dbReference type="RefSeq" id="XP_030047469.1"/>
    </source>
</evidence>
<feature type="chain" id="PRO_5028249558" description="Cathepsin O" evidence="15">
    <location>
        <begin position="19"/>
        <end position="331"/>
    </location>
</feature>
<dbReference type="FunCoup" id="A0A6P7XBF1">
    <property type="interactions" value="274"/>
</dbReference>
<evidence type="ECO:0000259" key="17">
    <source>
        <dbReference type="SMART" id="SM00848"/>
    </source>
</evidence>
<dbReference type="FunFam" id="3.90.70.10:FF:000079">
    <property type="entry name" value="Cathepsin O"/>
    <property type="match status" value="1"/>
</dbReference>
<evidence type="ECO:0000256" key="5">
    <source>
        <dbReference type="ARBA" id="ARBA00022801"/>
    </source>
</evidence>
<dbReference type="SUPFAM" id="SSF54001">
    <property type="entry name" value="Cysteine proteinases"/>
    <property type="match status" value="1"/>
</dbReference>
<comment type="function">
    <text evidence="12">Proteolytic enzyme possibly involved in normal cellular protein degradation and turnover.</text>
</comment>
<keyword evidence="18" id="KW-1185">Reference proteome</keyword>
<dbReference type="InterPro" id="IPR025660">
    <property type="entry name" value="Pept_his_AS"/>
</dbReference>
<reference evidence="19" key="1">
    <citation type="submission" date="2025-08" db="UniProtKB">
        <authorList>
            <consortium name="RefSeq"/>
        </authorList>
    </citation>
    <scope>IDENTIFICATION</scope>
</reference>
<evidence type="ECO:0000256" key="10">
    <source>
        <dbReference type="ARBA" id="ARBA00023228"/>
    </source>
</evidence>
<feature type="domain" description="Cathepsin propeptide inhibitor" evidence="17">
    <location>
        <begin position="31"/>
        <end position="93"/>
    </location>
</feature>
<dbReference type="RefSeq" id="XP_030047469.1">
    <property type="nucleotide sequence ID" value="XM_030191609.1"/>
</dbReference>
<keyword evidence="10" id="KW-0458">Lysosome</keyword>
<dbReference type="GeneID" id="115461635"/>
<evidence type="ECO:0000256" key="1">
    <source>
        <dbReference type="ARBA" id="ARBA00004371"/>
    </source>
</evidence>
<keyword evidence="3" id="KW-0645">Protease</keyword>
<dbReference type="PROSITE" id="PS00640">
    <property type="entry name" value="THIOL_PROTEASE_ASN"/>
    <property type="match status" value="1"/>
</dbReference>
<keyword evidence="4 15" id="KW-0732">Signal</keyword>
<evidence type="ECO:0000256" key="11">
    <source>
        <dbReference type="ARBA" id="ARBA00051025"/>
    </source>
</evidence>
<dbReference type="KEGG" id="muo:115461635"/>